<feature type="region of interest" description="Disordered" evidence="4">
    <location>
        <begin position="411"/>
        <end position="431"/>
    </location>
</feature>
<dbReference type="Pfam" id="PF18962">
    <property type="entry name" value="Por_Secre_tail"/>
    <property type="match status" value="1"/>
</dbReference>
<dbReference type="SMART" id="SM00365">
    <property type="entry name" value="LRR_SD22"/>
    <property type="match status" value="4"/>
</dbReference>
<evidence type="ECO:0000313" key="8">
    <source>
        <dbReference type="Proteomes" id="UP001597012"/>
    </source>
</evidence>
<feature type="chain" id="PRO_5047541006" evidence="5">
    <location>
        <begin position="20"/>
        <end position="1040"/>
    </location>
</feature>
<feature type="signal peptide" evidence="5">
    <location>
        <begin position="1"/>
        <end position="19"/>
    </location>
</feature>
<dbReference type="InterPro" id="IPR001611">
    <property type="entry name" value="Leu-rich_rpt"/>
</dbReference>
<dbReference type="InterPro" id="IPR028974">
    <property type="entry name" value="TSP_type-3_rpt"/>
</dbReference>
<dbReference type="NCBIfam" id="TIGR04183">
    <property type="entry name" value="Por_Secre_tail"/>
    <property type="match status" value="1"/>
</dbReference>
<reference evidence="8" key="1">
    <citation type="journal article" date="2019" name="Int. J. Syst. Evol. Microbiol.">
        <title>The Global Catalogue of Microorganisms (GCM) 10K type strain sequencing project: providing services to taxonomists for standard genome sequencing and annotation.</title>
        <authorList>
            <consortium name="The Broad Institute Genomics Platform"/>
            <consortium name="The Broad Institute Genome Sequencing Center for Infectious Disease"/>
            <person name="Wu L."/>
            <person name="Ma J."/>
        </authorList>
    </citation>
    <scope>NUCLEOTIDE SEQUENCE [LARGE SCALE GENOMIC DNA]</scope>
    <source>
        <strain evidence="8">CCUG 61948</strain>
    </source>
</reference>
<gene>
    <name evidence="7" type="ORF">ACFQZJ_08910</name>
</gene>
<keyword evidence="2 5" id="KW-0732">Signal</keyword>
<evidence type="ECO:0000313" key="7">
    <source>
        <dbReference type="EMBL" id="MFD0797578.1"/>
    </source>
</evidence>
<organism evidence="7 8">
    <name type="scientific">Maribacter chungangensis</name>
    <dbReference type="NCBI Taxonomy" id="1069117"/>
    <lineage>
        <taxon>Bacteria</taxon>
        <taxon>Pseudomonadati</taxon>
        <taxon>Bacteroidota</taxon>
        <taxon>Flavobacteriia</taxon>
        <taxon>Flavobacteriales</taxon>
        <taxon>Flavobacteriaceae</taxon>
        <taxon>Maribacter</taxon>
    </lineage>
</organism>
<name>A0ABW3B480_9FLAO</name>
<comment type="caution">
    <text evidence="7">The sequence shown here is derived from an EMBL/GenBank/DDBJ whole genome shotgun (WGS) entry which is preliminary data.</text>
</comment>
<feature type="domain" description="Secretion system C-terminal sorting" evidence="6">
    <location>
        <begin position="967"/>
        <end position="1037"/>
    </location>
</feature>
<accession>A0ABW3B480</accession>
<dbReference type="SUPFAM" id="SSF52058">
    <property type="entry name" value="L domain-like"/>
    <property type="match status" value="2"/>
</dbReference>
<dbReference type="EMBL" id="JBHTHY010000006">
    <property type="protein sequence ID" value="MFD0797578.1"/>
    <property type="molecule type" value="Genomic_DNA"/>
</dbReference>
<proteinExistence type="predicted"/>
<dbReference type="SMART" id="SM00369">
    <property type="entry name" value="LRR_TYP"/>
    <property type="match status" value="6"/>
</dbReference>
<dbReference type="InterPro" id="IPR036179">
    <property type="entry name" value="Ig-like_dom_sf"/>
</dbReference>
<dbReference type="InterPro" id="IPR032675">
    <property type="entry name" value="LRR_dom_sf"/>
</dbReference>
<dbReference type="Pfam" id="PF00560">
    <property type="entry name" value="LRR_1"/>
    <property type="match status" value="6"/>
</dbReference>
<dbReference type="Gene3D" id="2.60.40.10">
    <property type="entry name" value="Immunoglobulins"/>
    <property type="match status" value="2"/>
</dbReference>
<keyword evidence="3" id="KW-0677">Repeat</keyword>
<evidence type="ECO:0000256" key="5">
    <source>
        <dbReference type="SAM" id="SignalP"/>
    </source>
</evidence>
<dbReference type="SUPFAM" id="SSF48726">
    <property type="entry name" value="Immunoglobulin"/>
    <property type="match status" value="2"/>
</dbReference>
<dbReference type="RefSeq" id="WP_379933974.1">
    <property type="nucleotide sequence ID" value="NZ_JBHTHY010000006.1"/>
</dbReference>
<protein>
    <submittedName>
        <fullName evidence="7">T9SS type A sorting domain-containing protein</fullName>
    </submittedName>
</protein>
<dbReference type="Pfam" id="PF02412">
    <property type="entry name" value="TSP_3"/>
    <property type="match status" value="2"/>
</dbReference>
<dbReference type="Pfam" id="PF13855">
    <property type="entry name" value="LRR_8"/>
    <property type="match status" value="2"/>
</dbReference>
<dbReference type="SUPFAM" id="SSF103647">
    <property type="entry name" value="TSP type-3 repeat"/>
    <property type="match status" value="1"/>
</dbReference>
<evidence type="ECO:0000256" key="3">
    <source>
        <dbReference type="ARBA" id="ARBA00022737"/>
    </source>
</evidence>
<evidence type="ECO:0000259" key="6">
    <source>
        <dbReference type="Pfam" id="PF18962"/>
    </source>
</evidence>
<sequence>MKKLYACCLFFLMCVFLSAHEGLTDGENHKKSEATKDVFFDVTSDSLALLALYNATNGPNWKDAWDLNENMTAWHGVSINFQGRVSGVNLYQQGLEGELPTEIGNLTSLTTLNLLDNNISGNIPVEIGNLTNLLTLNLGDNSISGSIPIQIGNLMELRQLILNSNNLTGGIPVEIGDLDKLEFLHLGRNGLSGTIPTAIYGLINLDYLYLGNNDLTGNISPEIGNLINVLHLTLEDNNFSGNLPASLGNLSLLNRLIIRNNSFNGSLDFLLNTGLNNNGILLIEGNTYVFEDLEGLIAPFSSISFSYRNQSKVGTPDTIILNNGDTHTVSVTATTNVNNQYQWFKNGTFITGANDASYTINFEGEAQVGEYSCRITNTVVTALTLFTEPILVSTQTLDADLDGVSDSLDQCPDTPDGETVNQNGCAESQLDDDNDGVNNLLDLCPNTAPGVSVDDDGCSDTQLMTPDRAALLAIYNATNGDNWINIWDLNRYIGTWHGVTLDNEGRVFQLDLSENGLQGTLPSELGNLDNLKYLYLDKNLLTGTIPSQIGNLTALNGLFLGNNELSGVIPPEIGNLNQLQYLTLRKNSLEGNIPPEIGNLDNIISISLEDNLLSGNIPESFSGLSEMEYLYLNDNQLTGNIPEALANLDKLKSISLQYNMLYGTIPNLPTLLNNVGYLNILENNFVFEDLETILNNLSDADRLIYGSQSKIGMADTVNVNIGDSYTLSVDATNSENNSYSWRKNGGFIPGANEPTYTIEVNNEGAFGEYDCLITNSIANELTLFKNPITIAKAAKLSQDDIVVKAISASCKDTNNGKISVFIDNGEYDYHITVLGDDYSNTLENVVAGNEILIPELAVGSYEVCVSLSINPELKQCFTVQITEPLEFLTGKTVLDTNANKAQLVVSGSRQYDVMVNNKRYHYVRENTGFTRLTIPLEKGVNYIYAITDKACQGEFKDTIVLHTPMSYPNPTSGPITITGLVVSEPAQLILNTMAGTTVMRKSEQIEQGTLAMDISKLPNGLYLANIVSDSQTTKLKIIKN</sequence>
<evidence type="ECO:0000256" key="2">
    <source>
        <dbReference type="ARBA" id="ARBA00022729"/>
    </source>
</evidence>
<dbReference type="InterPro" id="IPR003591">
    <property type="entry name" value="Leu-rich_rpt_typical-subtyp"/>
</dbReference>
<dbReference type="InterPro" id="IPR003367">
    <property type="entry name" value="Thrombospondin_3-like_rpt"/>
</dbReference>
<dbReference type="Proteomes" id="UP001597012">
    <property type="component" value="Unassembled WGS sequence"/>
</dbReference>
<dbReference type="PANTHER" id="PTHR47988">
    <property type="entry name" value="SOMATIC EMBRYOGENESIS RECEPTOR KINASE 1"/>
    <property type="match status" value="1"/>
</dbReference>
<evidence type="ECO:0000256" key="4">
    <source>
        <dbReference type="SAM" id="MobiDB-lite"/>
    </source>
</evidence>
<dbReference type="Gene3D" id="3.80.10.10">
    <property type="entry name" value="Ribonuclease Inhibitor"/>
    <property type="match status" value="3"/>
</dbReference>
<keyword evidence="1" id="KW-0433">Leucine-rich repeat</keyword>
<keyword evidence="8" id="KW-1185">Reference proteome</keyword>
<evidence type="ECO:0000256" key="1">
    <source>
        <dbReference type="ARBA" id="ARBA00022614"/>
    </source>
</evidence>
<dbReference type="InterPro" id="IPR026444">
    <property type="entry name" value="Secre_tail"/>
</dbReference>
<dbReference type="InterPro" id="IPR013783">
    <property type="entry name" value="Ig-like_fold"/>
</dbReference>